<dbReference type="InterPro" id="IPR036388">
    <property type="entry name" value="WH-like_DNA-bd_sf"/>
</dbReference>
<evidence type="ECO:0000256" key="3">
    <source>
        <dbReference type="ARBA" id="ARBA00023125"/>
    </source>
</evidence>
<dbReference type="Pfam" id="PF00126">
    <property type="entry name" value="HTH_1"/>
    <property type="match status" value="1"/>
</dbReference>
<dbReference type="SUPFAM" id="SSF53850">
    <property type="entry name" value="Periplasmic binding protein-like II"/>
    <property type="match status" value="1"/>
</dbReference>
<proteinExistence type="inferred from homology"/>
<dbReference type="PROSITE" id="PS50931">
    <property type="entry name" value="HTH_LYSR"/>
    <property type="match status" value="1"/>
</dbReference>
<organism evidence="6">
    <name type="scientific">bioreactor metagenome</name>
    <dbReference type="NCBI Taxonomy" id="1076179"/>
    <lineage>
        <taxon>unclassified sequences</taxon>
        <taxon>metagenomes</taxon>
        <taxon>ecological metagenomes</taxon>
    </lineage>
</organism>
<dbReference type="PRINTS" id="PR00039">
    <property type="entry name" value="HTHLYSR"/>
</dbReference>
<dbReference type="InterPro" id="IPR000847">
    <property type="entry name" value="LysR_HTH_N"/>
</dbReference>
<gene>
    <name evidence="6" type="primary">cysL_3</name>
    <name evidence="6" type="ORF">SDC9_13008</name>
</gene>
<dbReference type="Pfam" id="PF03466">
    <property type="entry name" value="LysR_substrate"/>
    <property type="match status" value="1"/>
</dbReference>
<dbReference type="GO" id="GO:0000976">
    <property type="term" value="F:transcription cis-regulatory region binding"/>
    <property type="evidence" value="ECO:0007669"/>
    <property type="project" value="TreeGrafter"/>
</dbReference>
<dbReference type="SUPFAM" id="SSF46785">
    <property type="entry name" value="Winged helix' DNA-binding domain"/>
    <property type="match status" value="1"/>
</dbReference>
<keyword evidence="4" id="KW-0804">Transcription</keyword>
<dbReference type="InterPro" id="IPR036390">
    <property type="entry name" value="WH_DNA-bd_sf"/>
</dbReference>
<sequence>MTPEQLRIFLAVADRAHVTRAAEALGLTQSAVSAALATLERAHDVQLFDRIGRRIVLTAEGAAFVPEARAALDRLETARAVLDDLGARPQGVLRIWASQTVASYWLPALLVRFRVTHPQVRLRLDVGNTAQVAGAVRAGAADLGFVEGAVNEGALRARAVARDRLVLVGPAGQPLPAGAALAQARWILREEGSGTRSVALAALDRLGIDPAALEVVLELPSNEAVLAAVAAGGGISALSERVAEHAVASGAVTLAPLPGAERPFTALSHPERHRTRAMAAFLELAGQPRRSR</sequence>
<comment type="similarity">
    <text evidence="1">Belongs to the LysR transcriptional regulatory family.</text>
</comment>
<keyword evidence="2" id="KW-0805">Transcription regulation</keyword>
<dbReference type="Gene3D" id="3.40.190.290">
    <property type="match status" value="1"/>
</dbReference>
<comment type="caution">
    <text evidence="6">The sequence shown here is derived from an EMBL/GenBank/DDBJ whole genome shotgun (WGS) entry which is preliminary data.</text>
</comment>
<evidence type="ECO:0000259" key="5">
    <source>
        <dbReference type="PROSITE" id="PS50931"/>
    </source>
</evidence>
<dbReference type="PANTHER" id="PTHR30126">
    <property type="entry name" value="HTH-TYPE TRANSCRIPTIONAL REGULATOR"/>
    <property type="match status" value="1"/>
</dbReference>
<name>A0A644TLQ0_9ZZZZ</name>
<reference evidence="6" key="1">
    <citation type="submission" date="2019-08" db="EMBL/GenBank/DDBJ databases">
        <authorList>
            <person name="Kucharzyk K."/>
            <person name="Murdoch R.W."/>
            <person name="Higgins S."/>
            <person name="Loffler F."/>
        </authorList>
    </citation>
    <scope>NUCLEOTIDE SEQUENCE</scope>
</reference>
<dbReference type="PANTHER" id="PTHR30126:SF39">
    <property type="entry name" value="HTH-TYPE TRANSCRIPTIONAL REGULATOR CYSL"/>
    <property type="match status" value="1"/>
</dbReference>
<dbReference type="GO" id="GO:0003700">
    <property type="term" value="F:DNA-binding transcription factor activity"/>
    <property type="evidence" value="ECO:0007669"/>
    <property type="project" value="InterPro"/>
</dbReference>
<evidence type="ECO:0000313" key="6">
    <source>
        <dbReference type="EMBL" id="MPL67317.1"/>
    </source>
</evidence>
<dbReference type="InterPro" id="IPR005119">
    <property type="entry name" value="LysR_subst-bd"/>
</dbReference>
<evidence type="ECO:0000256" key="2">
    <source>
        <dbReference type="ARBA" id="ARBA00023015"/>
    </source>
</evidence>
<protein>
    <submittedName>
        <fullName evidence="6">HTH-type transcriptional regulator CysL</fullName>
    </submittedName>
</protein>
<dbReference type="FunFam" id="1.10.10.10:FF:000001">
    <property type="entry name" value="LysR family transcriptional regulator"/>
    <property type="match status" value="1"/>
</dbReference>
<keyword evidence="3" id="KW-0238">DNA-binding</keyword>
<dbReference type="EMBL" id="VSSQ01000036">
    <property type="protein sequence ID" value="MPL67317.1"/>
    <property type="molecule type" value="Genomic_DNA"/>
</dbReference>
<dbReference type="Gene3D" id="1.10.10.10">
    <property type="entry name" value="Winged helix-like DNA-binding domain superfamily/Winged helix DNA-binding domain"/>
    <property type="match status" value="1"/>
</dbReference>
<accession>A0A644TLQ0</accession>
<evidence type="ECO:0000256" key="4">
    <source>
        <dbReference type="ARBA" id="ARBA00023163"/>
    </source>
</evidence>
<feature type="domain" description="HTH lysR-type" evidence="5">
    <location>
        <begin position="1"/>
        <end position="58"/>
    </location>
</feature>
<evidence type="ECO:0000256" key="1">
    <source>
        <dbReference type="ARBA" id="ARBA00009437"/>
    </source>
</evidence>
<dbReference type="AlphaFoldDB" id="A0A644TLQ0"/>